<name>A0A176QDW4_9MICO</name>
<dbReference type="Proteomes" id="UP000076976">
    <property type="component" value="Unassembled WGS sequence"/>
</dbReference>
<accession>A0A176QDW4</accession>
<evidence type="ECO:0000313" key="6">
    <source>
        <dbReference type="Proteomes" id="UP000076976"/>
    </source>
</evidence>
<protein>
    <recommendedName>
        <fullName evidence="3">Pyridine nucleotide-disulfide oxidoreductase domain-containing protein 2</fullName>
    </recommendedName>
</protein>
<comment type="caution">
    <text evidence="5">The sequence shown here is derived from an EMBL/GenBank/DDBJ whole genome shotgun (WGS) entry which is preliminary data.</text>
</comment>
<dbReference type="RefSeq" id="WP_068273847.1">
    <property type="nucleotide sequence ID" value="NZ_LQZG01000002.1"/>
</dbReference>
<gene>
    <name evidence="5" type="ORF">AWH69_08045</name>
</gene>
<dbReference type="Pfam" id="PF01593">
    <property type="entry name" value="Amino_oxidase"/>
    <property type="match status" value="1"/>
</dbReference>
<dbReference type="EMBL" id="LQZG01000002">
    <property type="protein sequence ID" value="OAB87957.1"/>
    <property type="molecule type" value="Genomic_DNA"/>
</dbReference>
<organism evidence="5 6">
    <name type="scientific">Janibacter melonis</name>
    <dbReference type="NCBI Taxonomy" id="262209"/>
    <lineage>
        <taxon>Bacteria</taxon>
        <taxon>Bacillati</taxon>
        <taxon>Actinomycetota</taxon>
        <taxon>Actinomycetes</taxon>
        <taxon>Micrococcales</taxon>
        <taxon>Intrasporangiaceae</taxon>
        <taxon>Janibacter</taxon>
    </lineage>
</organism>
<dbReference type="GO" id="GO:0016491">
    <property type="term" value="F:oxidoreductase activity"/>
    <property type="evidence" value="ECO:0007669"/>
    <property type="project" value="InterPro"/>
</dbReference>
<dbReference type="InterPro" id="IPR036188">
    <property type="entry name" value="FAD/NAD-bd_sf"/>
</dbReference>
<comment type="function">
    <text evidence="1">Probable oxidoreductase that may play a role as regulator of mitochondrial function.</text>
</comment>
<evidence type="ECO:0000313" key="5">
    <source>
        <dbReference type="EMBL" id="OAB87957.1"/>
    </source>
</evidence>
<sequence>MTSAVADAVVIGGGPNGLVAANLLADASWDVVLLEGADEVGGAVRSAEVAAPGFVSDLFSAFYPLAAASPVISGLHLEEHGLEWVDAPSVVGHALPDGRAAVIERDAEATAAGLEADAPGDGAAWLRMVEHWRSVRDPLLDALFTPFPPVRAGLRLARQQRAGGLVELARLATVPVRRLGEESFAGEGGRVLLTGNAMHSDLPPDGAGSGFFGWLLAMLGQDVGFPVPRGGAGELAMSMARRATASGVEIRTGSTVDTVLVEHGRASGVRLRDGSTVRARRAVLADVGAPHLYREMLDPDVVPDRLLADLERFELDAGTLKVNWALDAPVPWAAPGLAGAGTVHLGVDDDGLLGVSKDLALRRVPRRPFLLFGQMTTADPTRSPEGTESAWAYTHLPVGTHDPAVVDEHVERMRQAVEQVAPGFAGHVVGEHVQSPSDLEHWDPNLVGGSVNGGTSALHQQLFMRPTPGLGRSETPVPGLYLASASAHPGGGVHGTCGSNAARAALSAHGRLGAVHRAVVRTAWSRVLTTGGRS</sequence>
<comment type="subunit">
    <text evidence="2">Interacts with COX5B; this interaction may contribute to localize PYROXD2 to the inner face of the inner mitochondrial membrane.</text>
</comment>
<dbReference type="STRING" id="262209.AWH69_08045"/>
<evidence type="ECO:0000256" key="3">
    <source>
        <dbReference type="ARBA" id="ARBA00040298"/>
    </source>
</evidence>
<dbReference type="AlphaFoldDB" id="A0A176QDW4"/>
<dbReference type="InterPro" id="IPR002937">
    <property type="entry name" value="Amino_oxidase"/>
</dbReference>
<dbReference type="PANTHER" id="PTHR10668:SF105">
    <property type="entry name" value="DEHYDROGENASE-RELATED"/>
    <property type="match status" value="1"/>
</dbReference>
<keyword evidence="6" id="KW-1185">Reference proteome</keyword>
<proteinExistence type="predicted"/>
<dbReference type="Gene3D" id="3.50.50.60">
    <property type="entry name" value="FAD/NAD(P)-binding domain"/>
    <property type="match status" value="2"/>
</dbReference>
<dbReference type="SUPFAM" id="SSF51905">
    <property type="entry name" value="FAD/NAD(P)-binding domain"/>
    <property type="match status" value="1"/>
</dbReference>
<feature type="domain" description="Amine oxidase" evidence="4">
    <location>
        <begin position="17"/>
        <end position="498"/>
    </location>
</feature>
<evidence type="ECO:0000256" key="2">
    <source>
        <dbReference type="ARBA" id="ARBA00038825"/>
    </source>
</evidence>
<reference evidence="5 6" key="1">
    <citation type="submission" date="2016-01" db="EMBL/GenBank/DDBJ databases">
        <title>Janibacter melonis strain CD11_4 genome sequencing and assembly.</title>
        <authorList>
            <person name="Nair G.R."/>
            <person name="Kaur G."/>
            <person name="Chander A.M."/>
            <person name="Mayilraj S."/>
        </authorList>
    </citation>
    <scope>NUCLEOTIDE SEQUENCE [LARGE SCALE GENOMIC DNA]</scope>
    <source>
        <strain evidence="5 6">CD11-4</strain>
    </source>
</reference>
<dbReference type="PANTHER" id="PTHR10668">
    <property type="entry name" value="PHYTOENE DEHYDROGENASE"/>
    <property type="match status" value="1"/>
</dbReference>
<evidence type="ECO:0000256" key="1">
    <source>
        <dbReference type="ARBA" id="ARBA00037217"/>
    </source>
</evidence>
<evidence type="ECO:0000259" key="4">
    <source>
        <dbReference type="Pfam" id="PF01593"/>
    </source>
</evidence>